<evidence type="ECO:0000313" key="5">
    <source>
        <dbReference type="Proteomes" id="UP000198424"/>
    </source>
</evidence>
<dbReference type="RefSeq" id="WP_035625171.1">
    <property type="nucleotide sequence ID" value="NZ_JBEWQG010000012.1"/>
</dbReference>
<evidence type="ECO:0000313" key="3">
    <source>
        <dbReference type="EMBL" id="OXA90334.1"/>
    </source>
</evidence>
<reference evidence="2 4" key="1">
    <citation type="submission" date="2014-07" db="EMBL/GenBank/DDBJ databases">
        <title>Genome of Flavobacterium hydatis DSM 2063.</title>
        <authorList>
            <person name="Pipes S.E."/>
            <person name="Stropko S.J."/>
            <person name="Newman J.D."/>
        </authorList>
    </citation>
    <scope>NUCLEOTIDE SEQUENCE [LARGE SCALE GENOMIC DNA]</scope>
    <source>
        <strain evidence="2 4">DSM 2063</strain>
    </source>
</reference>
<dbReference type="AlphaFoldDB" id="A0A086AAG9"/>
<sequence length="162" mass="18532">MVNIEDFIKRLETILDYYGLNASSFADKIGVQRSSMSHLLSGRNKPSLDFILKIIEIFPDVDLYWVLNGKGSFPKNENIEVVTNSVPEEIEKPITPIFPNKNFIPEDLFLEIESPTEKKIIEKNTPEIKNVIPNSSPSYSSSEEIEKIVLFYKNGTFKIYTP</sequence>
<keyword evidence="2" id="KW-0238">DNA-binding</keyword>
<dbReference type="SUPFAM" id="SSF47413">
    <property type="entry name" value="lambda repressor-like DNA-binding domains"/>
    <property type="match status" value="1"/>
</dbReference>
<comment type="caution">
    <text evidence="2">The sequence shown here is derived from an EMBL/GenBank/DDBJ whole genome shotgun (WGS) entry which is preliminary data.</text>
</comment>
<dbReference type="PROSITE" id="PS50943">
    <property type="entry name" value="HTH_CROC1"/>
    <property type="match status" value="1"/>
</dbReference>
<dbReference type="EMBL" id="JPRM01000028">
    <property type="protein sequence ID" value="KFF13683.1"/>
    <property type="molecule type" value="Genomic_DNA"/>
</dbReference>
<gene>
    <name evidence="3" type="ORF">B0A62_19905</name>
    <name evidence="2" type="ORF">IW20_17875</name>
</gene>
<dbReference type="InterPro" id="IPR001387">
    <property type="entry name" value="Cro/C1-type_HTH"/>
</dbReference>
<dbReference type="Proteomes" id="UP000198424">
    <property type="component" value="Unassembled WGS sequence"/>
</dbReference>
<evidence type="ECO:0000313" key="2">
    <source>
        <dbReference type="EMBL" id="KFF13683.1"/>
    </source>
</evidence>
<dbReference type="EMBL" id="MUGY01000028">
    <property type="protein sequence ID" value="OXA90334.1"/>
    <property type="molecule type" value="Genomic_DNA"/>
</dbReference>
<accession>A0A086AAG9</accession>
<organism evidence="2 4">
    <name type="scientific">Flavobacterium hydatis</name>
    <name type="common">Cytophaga aquatilis</name>
    <dbReference type="NCBI Taxonomy" id="991"/>
    <lineage>
        <taxon>Bacteria</taxon>
        <taxon>Pseudomonadati</taxon>
        <taxon>Bacteroidota</taxon>
        <taxon>Flavobacteriia</taxon>
        <taxon>Flavobacteriales</taxon>
        <taxon>Flavobacteriaceae</taxon>
        <taxon>Flavobacterium</taxon>
    </lineage>
</organism>
<dbReference type="Pfam" id="PF01381">
    <property type="entry name" value="HTH_3"/>
    <property type="match status" value="1"/>
</dbReference>
<dbReference type="SMART" id="SM00530">
    <property type="entry name" value="HTH_XRE"/>
    <property type="match status" value="1"/>
</dbReference>
<name>A0A086AAG9_FLAHY</name>
<dbReference type="OrthoDB" id="1034290at2"/>
<keyword evidence="5" id="KW-1185">Reference proteome</keyword>
<dbReference type="Proteomes" id="UP000028712">
    <property type="component" value="Unassembled WGS sequence"/>
</dbReference>
<proteinExistence type="predicted"/>
<protein>
    <submittedName>
        <fullName evidence="2">DNA-binding protein</fullName>
    </submittedName>
    <submittedName>
        <fullName evidence="3">Transcriptional regulator</fullName>
    </submittedName>
</protein>
<evidence type="ECO:0000313" key="4">
    <source>
        <dbReference type="Proteomes" id="UP000028712"/>
    </source>
</evidence>
<dbReference type="eggNOG" id="COG3093">
    <property type="taxonomic scope" value="Bacteria"/>
</dbReference>
<feature type="domain" description="HTH cro/C1-type" evidence="1">
    <location>
        <begin position="19"/>
        <end position="64"/>
    </location>
</feature>
<dbReference type="Gene3D" id="1.10.260.40">
    <property type="entry name" value="lambda repressor-like DNA-binding domains"/>
    <property type="match status" value="1"/>
</dbReference>
<dbReference type="CDD" id="cd00093">
    <property type="entry name" value="HTH_XRE"/>
    <property type="match status" value="1"/>
</dbReference>
<reference evidence="3 5" key="2">
    <citation type="submission" date="2016-11" db="EMBL/GenBank/DDBJ databases">
        <title>Whole genomes of Flavobacteriaceae.</title>
        <authorList>
            <person name="Stine C."/>
            <person name="Li C."/>
            <person name="Tadesse D."/>
        </authorList>
    </citation>
    <scope>NUCLEOTIDE SEQUENCE [LARGE SCALE GENOMIC DNA]</scope>
    <source>
        <strain evidence="3 5">ATCC 29551</strain>
    </source>
</reference>
<dbReference type="InterPro" id="IPR010982">
    <property type="entry name" value="Lambda_DNA-bd_dom_sf"/>
</dbReference>
<dbReference type="STRING" id="991.IW20_17875"/>
<dbReference type="GO" id="GO:0003677">
    <property type="term" value="F:DNA binding"/>
    <property type="evidence" value="ECO:0007669"/>
    <property type="project" value="UniProtKB-KW"/>
</dbReference>
<evidence type="ECO:0000259" key="1">
    <source>
        <dbReference type="PROSITE" id="PS50943"/>
    </source>
</evidence>